<feature type="coiled-coil region" evidence="1">
    <location>
        <begin position="177"/>
        <end position="232"/>
    </location>
</feature>
<organism evidence="3 4">
    <name type="scientific">Tetranychus urticae</name>
    <name type="common">Two-spotted spider mite</name>
    <dbReference type="NCBI Taxonomy" id="32264"/>
    <lineage>
        <taxon>Eukaryota</taxon>
        <taxon>Metazoa</taxon>
        <taxon>Ecdysozoa</taxon>
        <taxon>Arthropoda</taxon>
        <taxon>Chelicerata</taxon>
        <taxon>Arachnida</taxon>
        <taxon>Acari</taxon>
        <taxon>Acariformes</taxon>
        <taxon>Trombidiformes</taxon>
        <taxon>Prostigmata</taxon>
        <taxon>Eleutherengona</taxon>
        <taxon>Raphignathae</taxon>
        <taxon>Tetranychoidea</taxon>
        <taxon>Tetranychidae</taxon>
        <taxon>Tetranychus</taxon>
    </lineage>
</organism>
<accession>T1K3Q9</accession>
<dbReference type="PANTHER" id="PTHR47219">
    <property type="entry name" value="RAB GTPASE-ACTIVATING PROTEIN 1-LIKE"/>
    <property type="match status" value="1"/>
</dbReference>
<dbReference type="SUPFAM" id="SSF47923">
    <property type="entry name" value="Ypt/Rab-GAP domain of gyp1p"/>
    <property type="match status" value="1"/>
</dbReference>
<dbReference type="Gene3D" id="1.10.472.80">
    <property type="entry name" value="Ypt/Rab-GAP domain of gyp1p, domain 3"/>
    <property type="match status" value="1"/>
</dbReference>
<dbReference type="InterPro" id="IPR035969">
    <property type="entry name" value="Rab-GAP_TBC_sf"/>
</dbReference>
<dbReference type="EMBL" id="CAEY01001374">
    <property type="status" value="NOT_ANNOTATED_CDS"/>
    <property type="molecule type" value="Genomic_DNA"/>
</dbReference>
<dbReference type="PROSITE" id="PS50086">
    <property type="entry name" value="TBC_RABGAP"/>
    <property type="match status" value="1"/>
</dbReference>
<proteinExistence type="predicted"/>
<sequence length="256" mass="30027">MTAALLLHVPEEQELCLLVRIMHQYRVRNLFRSGFEELQLQFYQLERIMKDFIPDLHQHFVASGIEAHMYASQWFITLFSAKFPLHVVFYILDLFLLQGMETIFQVAIALLLLSRKELLLLDFEGVLKHFRVHLPKRYRVEENARILLQTAVNVKIKKLTKYEKDYQATKANRVDPVERLKKENNVSKDNVDSLQKELLATKKLLVDTEEEKKRLEEEISRVKEVFRRATAKTDVDIKRDANGVQTKRTGIGTSTN</sequence>
<dbReference type="STRING" id="32264.T1K3Q9"/>
<dbReference type="AlphaFoldDB" id="T1K3Q9"/>
<protein>
    <recommendedName>
        <fullName evidence="2">Rab-GAP TBC domain-containing protein</fullName>
    </recommendedName>
</protein>
<evidence type="ECO:0000259" key="2">
    <source>
        <dbReference type="PROSITE" id="PS50086"/>
    </source>
</evidence>
<dbReference type="eggNOG" id="KOG1102">
    <property type="taxonomic scope" value="Eukaryota"/>
</dbReference>
<dbReference type="Proteomes" id="UP000015104">
    <property type="component" value="Unassembled WGS sequence"/>
</dbReference>
<name>T1K3Q9_TETUR</name>
<keyword evidence="1" id="KW-0175">Coiled coil</keyword>
<reference evidence="4" key="1">
    <citation type="submission" date="2011-08" db="EMBL/GenBank/DDBJ databases">
        <authorList>
            <person name="Rombauts S."/>
        </authorList>
    </citation>
    <scope>NUCLEOTIDE SEQUENCE</scope>
    <source>
        <strain evidence="4">London</strain>
    </source>
</reference>
<dbReference type="EnsemblMetazoa" id="tetur04g09510.1">
    <property type="protein sequence ID" value="tetur04g09510.1"/>
    <property type="gene ID" value="tetur04g09510"/>
</dbReference>
<feature type="domain" description="Rab-GAP TBC" evidence="2">
    <location>
        <begin position="1"/>
        <end position="99"/>
    </location>
</feature>
<evidence type="ECO:0000313" key="4">
    <source>
        <dbReference type="Proteomes" id="UP000015104"/>
    </source>
</evidence>
<dbReference type="GO" id="GO:0005096">
    <property type="term" value="F:GTPase activator activity"/>
    <property type="evidence" value="ECO:0007669"/>
    <property type="project" value="TreeGrafter"/>
</dbReference>
<dbReference type="GO" id="GO:0031267">
    <property type="term" value="F:small GTPase binding"/>
    <property type="evidence" value="ECO:0007669"/>
    <property type="project" value="TreeGrafter"/>
</dbReference>
<dbReference type="HOGENOM" id="CLU_1087133_0_0_1"/>
<dbReference type="Pfam" id="PF23436">
    <property type="entry name" value="RabGap-TBC_2"/>
    <property type="match status" value="1"/>
</dbReference>
<evidence type="ECO:0000313" key="3">
    <source>
        <dbReference type="EnsemblMetazoa" id="tetur04g09510.1"/>
    </source>
</evidence>
<reference evidence="3" key="2">
    <citation type="submission" date="2015-06" db="UniProtKB">
        <authorList>
            <consortium name="EnsemblMetazoa"/>
        </authorList>
    </citation>
    <scope>IDENTIFICATION</scope>
</reference>
<evidence type="ECO:0000256" key="1">
    <source>
        <dbReference type="SAM" id="Coils"/>
    </source>
</evidence>
<dbReference type="InterPro" id="IPR050302">
    <property type="entry name" value="Rab_GAP_TBC_domain"/>
</dbReference>
<dbReference type="PANTHER" id="PTHR47219:SF9">
    <property type="entry name" value="GTPASE ACTIVATING PROTEIN AND CENTROSOME-ASSOCIATED, ISOFORM B"/>
    <property type="match status" value="1"/>
</dbReference>
<keyword evidence="4" id="KW-1185">Reference proteome</keyword>
<dbReference type="InterPro" id="IPR000195">
    <property type="entry name" value="Rab-GAP-TBC_dom"/>
</dbReference>
<dbReference type="FunFam" id="1.10.472.80:FF:000027">
    <property type="entry name" value="GTPase activating protein (Evi5)"/>
    <property type="match status" value="1"/>
</dbReference>